<dbReference type="GO" id="GO:0042256">
    <property type="term" value="P:cytosolic ribosome assembly"/>
    <property type="evidence" value="ECO:0007669"/>
    <property type="project" value="UniProtKB-UniRule"/>
</dbReference>
<comment type="subcellular location">
    <subcellularLocation>
        <location evidence="2">Cytoplasm</location>
    </subcellularLocation>
</comment>
<dbReference type="PANTHER" id="PTHR21043:SF0">
    <property type="entry name" value="MITOCHONDRIAL ASSEMBLY OF RIBOSOMAL LARGE SUBUNIT PROTEIN 1"/>
    <property type="match status" value="1"/>
</dbReference>
<evidence type="ECO:0000313" key="4">
    <source>
        <dbReference type="Proteomes" id="UP000183995"/>
    </source>
</evidence>
<evidence type="ECO:0000256" key="2">
    <source>
        <dbReference type="HAMAP-Rule" id="MF_01477"/>
    </source>
</evidence>
<dbReference type="GO" id="GO:0043023">
    <property type="term" value="F:ribosomal large subunit binding"/>
    <property type="evidence" value="ECO:0007669"/>
    <property type="project" value="TreeGrafter"/>
</dbReference>
<dbReference type="Gene3D" id="3.30.460.10">
    <property type="entry name" value="Beta Polymerase, domain 2"/>
    <property type="match status" value="1"/>
</dbReference>
<keyword evidence="2" id="KW-0963">Cytoplasm</keyword>
<comment type="subunit">
    <text evidence="2">Interacts with ribosomal protein uL14 (rplN).</text>
</comment>
<keyword evidence="4" id="KW-1185">Reference proteome</keyword>
<evidence type="ECO:0000256" key="1">
    <source>
        <dbReference type="ARBA" id="ARBA00010574"/>
    </source>
</evidence>
<dbReference type="InterPro" id="IPR043519">
    <property type="entry name" value="NT_sf"/>
</dbReference>
<reference evidence="3 4" key="1">
    <citation type="submission" date="2016-11" db="EMBL/GenBank/DDBJ databases">
        <authorList>
            <person name="Jaros S."/>
            <person name="Januszkiewicz K."/>
            <person name="Wedrychowicz H."/>
        </authorList>
    </citation>
    <scope>NUCLEOTIDE SEQUENCE [LARGE SCALE GENOMIC DNA]</scope>
    <source>
        <strain evidence="3 4">DSM 10068</strain>
    </source>
</reference>
<dbReference type="STRING" id="1123282.SAMN02745823_00560"/>
<dbReference type="EMBL" id="FQXV01000001">
    <property type="protein sequence ID" value="SHH63346.1"/>
    <property type="molecule type" value="Genomic_DNA"/>
</dbReference>
<protein>
    <recommendedName>
        <fullName evidence="2">Ribosomal silencing factor RsfS</fullName>
    </recommendedName>
</protein>
<dbReference type="SUPFAM" id="SSF81301">
    <property type="entry name" value="Nucleotidyltransferase"/>
    <property type="match status" value="1"/>
</dbReference>
<accession>A0A1M5UKH9</accession>
<sequence>MLTSLEVAELAVKVLDSKKAKDIKVLETKNLTVLADYFVICTAGSTTQIKTLADEVDKALGEKGERSLRTEGYRGGGWVLVDFASIVVHIFLKDIREFYALERLWRDAREVDISPWIDADAPMTEKGLV</sequence>
<dbReference type="GO" id="GO:0005737">
    <property type="term" value="C:cytoplasm"/>
    <property type="evidence" value="ECO:0007669"/>
    <property type="project" value="UniProtKB-SubCell"/>
</dbReference>
<organism evidence="3 4">
    <name type="scientific">Sporobacter termitidis DSM 10068</name>
    <dbReference type="NCBI Taxonomy" id="1123282"/>
    <lineage>
        <taxon>Bacteria</taxon>
        <taxon>Bacillati</taxon>
        <taxon>Bacillota</taxon>
        <taxon>Clostridia</taxon>
        <taxon>Eubacteriales</taxon>
        <taxon>Oscillospiraceae</taxon>
        <taxon>Sporobacter</taxon>
    </lineage>
</organism>
<proteinExistence type="inferred from homology"/>
<dbReference type="InterPro" id="IPR004394">
    <property type="entry name" value="Iojap/RsfS/C7orf30"/>
</dbReference>
<name>A0A1M5UKH9_9FIRM</name>
<dbReference type="Pfam" id="PF02410">
    <property type="entry name" value="RsfS"/>
    <property type="match status" value="1"/>
</dbReference>
<dbReference type="GO" id="GO:0090071">
    <property type="term" value="P:negative regulation of ribosome biogenesis"/>
    <property type="evidence" value="ECO:0007669"/>
    <property type="project" value="UniProtKB-UniRule"/>
</dbReference>
<evidence type="ECO:0000313" key="3">
    <source>
        <dbReference type="EMBL" id="SHH63346.1"/>
    </source>
</evidence>
<keyword evidence="2" id="KW-0810">Translation regulation</keyword>
<dbReference type="RefSeq" id="WP_242941131.1">
    <property type="nucleotide sequence ID" value="NZ_FQXV01000001.1"/>
</dbReference>
<keyword evidence="2" id="KW-0678">Repressor</keyword>
<dbReference type="HAMAP" id="MF_01477">
    <property type="entry name" value="Iojap_RsfS"/>
    <property type="match status" value="1"/>
</dbReference>
<dbReference type="Proteomes" id="UP000183995">
    <property type="component" value="Unassembled WGS sequence"/>
</dbReference>
<comment type="function">
    <text evidence="2">Functions as a ribosomal silencing factor. Interacts with ribosomal protein uL14 (rplN), blocking formation of intersubunit bridge B8. Prevents association of the 30S and 50S ribosomal subunits and the formation of functional ribosomes, thus repressing translation.</text>
</comment>
<dbReference type="AlphaFoldDB" id="A0A1M5UKH9"/>
<dbReference type="GO" id="GO:0017148">
    <property type="term" value="P:negative regulation of translation"/>
    <property type="evidence" value="ECO:0007669"/>
    <property type="project" value="UniProtKB-UniRule"/>
</dbReference>
<gene>
    <name evidence="2" type="primary">rsfS</name>
    <name evidence="3" type="ORF">SAMN02745823_00560</name>
</gene>
<comment type="similarity">
    <text evidence="1 2">Belongs to the Iojap/RsfS family.</text>
</comment>
<dbReference type="NCBIfam" id="TIGR00090">
    <property type="entry name" value="rsfS_iojap_ybeB"/>
    <property type="match status" value="1"/>
</dbReference>
<dbReference type="PANTHER" id="PTHR21043">
    <property type="entry name" value="IOJAP SUPERFAMILY ORTHOLOG"/>
    <property type="match status" value="1"/>
</dbReference>